<gene>
    <name evidence="2" type="ORF">C5F44_11820</name>
</gene>
<reference evidence="2 3" key="1">
    <citation type="submission" date="2018-03" db="EMBL/GenBank/DDBJ databases">
        <title>Rhodobacter blasticus.</title>
        <authorList>
            <person name="Meyer T.E."/>
            <person name="Miller S."/>
            <person name="Lodha T."/>
            <person name="Gandham S."/>
            <person name="Chintalapati S."/>
            <person name="Chintalapati V.R."/>
        </authorList>
    </citation>
    <scope>NUCLEOTIDE SEQUENCE [LARGE SCALE GENOMIC DNA]</scope>
    <source>
        <strain evidence="2 3">DSM 2131</strain>
    </source>
</reference>
<comment type="caution">
    <text evidence="2">The sequence shown here is derived from an EMBL/GenBank/DDBJ whole genome shotgun (WGS) entry which is preliminary data.</text>
</comment>
<accession>A0A2T4J7X7</accession>
<evidence type="ECO:0000313" key="2">
    <source>
        <dbReference type="EMBL" id="PTE13995.1"/>
    </source>
</evidence>
<dbReference type="RefSeq" id="WP_146161941.1">
    <property type="nucleotide sequence ID" value="NZ_PZKE01000010.1"/>
</dbReference>
<evidence type="ECO:0000256" key="1">
    <source>
        <dbReference type="SAM" id="Phobius"/>
    </source>
</evidence>
<evidence type="ECO:0000313" key="3">
    <source>
        <dbReference type="Proteomes" id="UP000241362"/>
    </source>
</evidence>
<dbReference type="AlphaFoldDB" id="A0A2T4J7X7"/>
<protein>
    <submittedName>
        <fullName evidence="2">Uncharacterized protein</fullName>
    </submittedName>
</protein>
<feature type="transmembrane region" description="Helical" evidence="1">
    <location>
        <begin position="15"/>
        <end position="33"/>
    </location>
</feature>
<keyword evidence="1" id="KW-0812">Transmembrane</keyword>
<proteinExistence type="predicted"/>
<keyword evidence="1" id="KW-0472">Membrane</keyword>
<dbReference type="EMBL" id="PZKE01000010">
    <property type="protein sequence ID" value="PTE13995.1"/>
    <property type="molecule type" value="Genomic_DNA"/>
</dbReference>
<keyword evidence="3" id="KW-1185">Reference proteome</keyword>
<organism evidence="2 3">
    <name type="scientific">Fuscovulum blasticum DSM 2131</name>
    <dbReference type="NCBI Taxonomy" id="1188250"/>
    <lineage>
        <taxon>Bacteria</taxon>
        <taxon>Pseudomonadati</taxon>
        <taxon>Pseudomonadota</taxon>
        <taxon>Alphaproteobacteria</taxon>
        <taxon>Rhodobacterales</taxon>
        <taxon>Paracoccaceae</taxon>
        <taxon>Pseudogemmobacter</taxon>
    </lineage>
</organism>
<name>A0A2T4J7X7_FUSBL</name>
<dbReference type="Proteomes" id="UP000241362">
    <property type="component" value="Unassembled WGS sequence"/>
</dbReference>
<sequence>MQPTYTGVENMDNKQAVAVVAIIVIIAGAIYVTKGAKDMGIGWKPTTPDGQPVVSSGWTTVPAEPAKTPTCIQYDLQAGAWTCTAIGIAP</sequence>
<keyword evidence="1" id="KW-1133">Transmembrane helix</keyword>